<feature type="non-terminal residue" evidence="2">
    <location>
        <position position="1"/>
    </location>
</feature>
<dbReference type="EMBL" id="NCKU01022388">
    <property type="protein sequence ID" value="RWR98386.1"/>
    <property type="molecule type" value="Genomic_DNA"/>
</dbReference>
<feature type="domain" description="PPM-type phosphatase" evidence="1">
    <location>
        <begin position="14"/>
        <end position="76"/>
    </location>
</feature>
<proteinExistence type="predicted"/>
<dbReference type="InterPro" id="IPR001932">
    <property type="entry name" value="PPM-type_phosphatase-like_dom"/>
</dbReference>
<keyword evidence="3" id="KW-1185">Reference proteome</keyword>
<evidence type="ECO:0000313" key="2">
    <source>
        <dbReference type="EMBL" id="RWR98386.1"/>
    </source>
</evidence>
<accession>A0A3S3P107</accession>
<sequence length="109" mass="12283">ENDSTIPYSRESGLMPTRVLGDVHMKDASKNVEEDVVSAIPETSKVENARYAILASDGITDSIDTRRMCEIVKQDEYIIESVEKIFDESTRKSDFRDNQTIIGVKCSSY</sequence>
<gene>
    <name evidence="2" type="ORF">B4U79_17182</name>
</gene>
<name>A0A3S3P107_9ACAR</name>
<evidence type="ECO:0000313" key="3">
    <source>
        <dbReference type="Proteomes" id="UP000285301"/>
    </source>
</evidence>
<dbReference type="OrthoDB" id="416093at2759"/>
<evidence type="ECO:0000259" key="1">
    <source>
        <dbReference type="Pfam" id="PF00481"/>
    </source>
</evidence>
<dbReference type="Proteomes" id="UP000285301">
    <property type="component" value="Unassembled WGS sequence"/>
</dbReference>
<protein>
    <recommendedName>
        <fullName evidence="1">PPM-type phosphatase domain-containing protein</fullName>
    </recommendedName>
</protein>
<reference evidence="2 3" key="1">
    <citation type="journal article" date="2018" name="Gigascience">
        <title>Genomes of trombidid mites reveal novel predicted allergens and laterally-transferred genes associated with secondary metabolism.</title>
        <authorList>
            <person name="Dong X."/>
            <person name="Chaisiri K."/>
            <person name="Xia D."/>
            <person name="Armstrong S.D."/>
            <person name="Fang Y."/>
            <person name="Donnelly M.J."/>
            <person name="Kadowaki T."/>
            <person name="McGarry J.W."/>
            <person name="Darby A.C."/>
            <person name="Makepeace B.L."/>
        </authorList>
    </citation>
    <scope>NUCLEOTIDE SEQUENCE [LARGE SCALE GENOMIC DNA]</scope>
    <source>
        <strain evidence="2">UoL-WK</strain>
    </source>
</reference>
<dbReference type="InterPro" id="IPR036457">
    <property type="entry name" value="PPM-type-like_dom_sf"/>
</dbReference>
<dbReference type="AlphaFoldDB" id="A0A3S3P107"/>
<dbReference type="Gene3D" id="3.60.40.10">
    <property type="entry name" value="PPM-type phosphatase domain"/>
    <property type="match status" value="1"/>
</dbReference>
<organism evidence="2 3">
    <name type="scientific">Dinothrombium tinctorium</name>
    <dbReference type="NCBI Taxonomy" id="1965070"/>
    <lineage>
        <taxon>Eukaryota</taxon>
        <taxon>Metazoa</taxon>
        <taxon>Ecdysozoa</taxon>
        <taxon>Arthropoda</taxon>
        <taxon>Chelicerata</taxon>
        <taxon>Arachnida</taxon>
        <taxon>Acari</taxon>
        <taxon>Acariformes</taxon>
        <taxon>Trombidiformes</taxon>
        <taxon>Prostigmata</taxon>
        <taxon>Anystina</taxon>
        <taxon>Parasitengona</taxon>
        <taxon>Trombidioidea</taxon>
        <taxon>Trombidiidae</taxon>
        <taxon>Dinothrombium</taxon>
    </lineage>
</organism>
<dbReference type="SUPFAM" id="SSF81606">
    <property type="entry name" value="PP2C-like"/>
    <property type="match status" value="1"/>
</dbReference>
<dbReference type="Pfam" id="PF00481">
    <property type="entry name" value="PP2C"/>
    <property type="match status" value="1"/>
</dbReference>
<comment type="caution">
    <text evidence="2">The sequence shown here is derived from an EMBL/GenBank/DDBJ whole genome shotgun (WGS) entry which is preliminary data.</text>
</comment>